<dbReference type="Gene3D" id="3.30.559.10">
    <property type="entry name" value="Chloramphenicol acetyltransferase-like domain"/>
    <property type="match status" value="1"/>
</dbReference>
<sequence length="532" mass="59281">MIDTEHVLLETLQSILSAPLSAADLECSLLALGADSLQVAALSARMYRRWGIRLSVGRLLQLNRLGDLLELLPAQTYQPPPAPVVEADREHQQSPMQVMVYHEHFRNPDTTAYNIPILAELPQPISTQQFSDALQQVAADLPLLFARFYDQDGRFLWRFGEWREIPVHRFADLDEARKAFVQPFRLRHDVLLRAAIVPFDGRQTCLMLDFSHIVADGVSVGMFVERLKSALSGNGPSKPAPGGAMPHIWQADDAWHEQQRADRRFWQTLLQEVGPKPVWPGLPELPPRTAPGYGYAVQYTDLDDRQAGAFRALAKRSGSTPFTLALLLLALLQTQLLQTWRSHLGVVVSGRSDADTFESFGMFVNALILPLPLEAGMSLQAAIDRLHQRVLSALEHQTFPAAEQVQLCGGGRGDGSHPLLDVLFAFQNIDYQRIDLFGGRFRSFCEAKTMAQFGIVLHCFDLGAAGYQLQWEYCPHRFSHLSIATFSGMFVRLFQRLLEAEPSTTLGDLIDPRQAEGPAASLAATADFDFGD</sequence>
<evidence type="ECO:0000256" key="1">
    <source>
        <dbReference type="ARBA" id="ARBA00001957"/>
    </source>
</evidence>
<dbReference type="InterPro" id="IPR006162">
    <property type="entry name" value="Ppantetheine_attach_site"/>
</dbReference>
<dbReference type="SUPFAM" id="SSF52777">
    <property type="entry name" value="CoA-dependent acyltransferases"/>
    <property type="match status" value="2"/>
</dbReference>
<dbReference type="PANTHER" id="PTHR45527">
    <property type="entry name" value="NONRIBOSOMAL PEPTIDE SYNTHETASE"/>
    <property type="match status" value="1"/>
</dbReference>
<dbReference type="PROSITE" id="PS00012">
    <property type="entry name" value="PHOSPHOPANTETHEINE"/>
    <property type="match status" value="1"/>
</dbReference>
<keyword evidence="3" id="KW-0597">Phosphoprotein</keyword>
<dbReference type="Gene3D" id="3.30.559.30">
    <property type="entry name" value="Nonribosomal peptide synthetase, condensation domain"/>
    <property type="match status" value="1"/>
</dbReference>
<proteinExistence type="predicted"/>
<dbReference type="GO" id="GO:0044550">
    <property type="term" value="P:secondary metabolite biosynthetic process"/>
    <property type="evidence" value="ECO:0007669"/>
    <property type="project" value="TreeGrafter"/>
</dbReference>
<evidence type="ECO:0000313" key="6">
    <source>
        <dbReference type="Proteomes" id="UP000593970"/>
    </source>
</evidence>
<dbReference type="Proteomes" id="UP000593970">
    <property type="component" value="Chromosome"/>
</dbReference>
<dbReference type="InterPro" id="IPR023213">
    <property type="entry name" value="CAT-like_dom_sf"/>
</dbReference>
<dbReference type="AlphaFoldDB" id="A0AA92K3E3"/>
<gene>
    <name evidence="5" type="ORF">HF909_14455</name>
</gene>
<dbReference type="PANTHER" id="PTHR45527:SF1">
    <property type="entry name" value="FATTY ACID SYNTHASE"/>
    <property type="match status" value="1"/>
</dbReference>
<evidence type="ECO:0000256" key="2">
    <source>
        <dbReference type="ARBA" id="ARBA00022450"/>
    </source>
</evidence>
<dbReference type="GO" id="GO:0043041">
    <property type="term" value="P:amino acid activation for nonribosomal peptide biosynthetic process"/>
    <property type="evidence" value="ECO:0007669"/>
    <property type="project" value="TreeGrafter"/>
</dbReference>
<dbReference type="InterPro" id="IPR009081">
    <property type="entry name" value="PP-bd_ACP"/>
</dbReference>
<dbReference type="Gene3D" id="1.10.1200.10">
    <property type="entry name" value="ACP-like"/>
    <property type="match status" value="1"/>
</dbReference>
<evidence type="ECO:0000259" key="4">
    <source>
        <dbReference type="PROSITE" id="PS50075"/>
    </source>
</evidence>
<organism evidence="5 6">
    <name type="scientific">Ralstonia solanacearum</name>
    <name type="common">Pseudomonas solanacearum</name>
    <dbReference type="NCBI Taxonomy" id="305"/>
    <lineage>
        <taxon>Bacteria</taxon>
        <taxon>Pseudomonadati</taxon>
        <taxon>Pseudomonadota</taxon>
        <taxon>Betaproteobacteria</taxon>
        <taxon>Burkholderiales</taxon>
        <taxon>Burkholderiaceae</taxon>
        <taxon>Ralstonia</taxon>
        <taxon>Ralstonia solanacearum species complex</taxon>
    </lineage>
</organism>
<dbReference type="GO" id="GO:0003824">
    <property type="term" value="F:catalytic activity"/>
    <property type="evidence" value="ECO:0007669"/>
    <property type="project" value="InterPro"/>
</dbReference>
<keyword evidence="2" id="KW-0596">Phosphopantetheine</keyword>
<dbReference type="Pfam" id="PF00668">
    <property type="entry name" value="Condensation"/>
    <property type="match status" value="1"/>
</dbReference>
<protein>
    <recommendedName>
        <fullName evidence="4">Carrier domain-containing protein</fullName>
    </recommendedName>
</protein>
<dbReference type="GO" id="GO:0031177">
    <property type="term" value="F:phosphopantetheine binding"/>
    <property type="evidence" value="ECO:0007669"/>
    <property type="project" value="TreeGrafter"/>
</dbReference>
<dbReference type="EMBL" id="CP051169">
    <property type="protein sequence ID" value="QOK97508.1"/>
    <property type="molecule type" value="Genomic_DNA"/>
</dbReference>
<dbReference type="SUPFAM" id="SSF47336">
    <property type="entry name" value="ACP-like"/>
    <property type="match status" value="1"/>
</dbReference>
<dbReference type="Pfam" id="PF00550">
    <property type="entry name" value="PP-binding"/>
    <property type="match status" value="1"/>
</dbReference>
<name>A0AA92K3E3_RALSL</name>
<accession>A0AA92K3E3</accession>
<comment type="cofactor">
    <cofactor evidence="1">
        <name>pantetheine 4'-phosphate</name>
        <dbReference type="ChEBI" id="CHEBI:47942"/>
    </cofactor>
</comment>
<evidence type="ECO:0000313" key="5">
    <source>
        <dbReference type="EMBL" id="QOK97508.1"/>
    </source>
</evidence>
<feature type="domain" description="Carrier" evidence="4">
    <location>
        <begin position="1"/>
        <end position="76"/>
    </location>
</feature>
<dbReference type="InterPro" id="IPR001242">
    <property type="entry name" value="Condensation_dom"/>
</dbReference>
<dbReference type="PROSITE" id="PS50075">
    <property type="entry name" value="CARRIER"/>
    <property type="match status" value="1"/>
</dbReference>
<dbReference type="GO" id="GO:0005737">
    <property type="term" value="C:cytoplasm"/>
    <property type="evidence" value="ECO:0007669"/>
    <property type="project" value="TreeGrafter"/>
</dbReference>
<reference evidence="6" key="1">
    <citation type="submission" date="2020-04" db="EMBL/GenBank/DDBJ databases">
        <title>Ralstonia solanacearum UW576, UW763, UW773, and UW774.</title>
        <authorList>
            <person name="Steidl O."/>
            <person name="Truchon A."/>
            <person name="Allen C."/>
        </authorList>
    </citation>
    <scope>NUCLEOTIDE SEQUENCE [LARGE SCALE GENOMIC DNA]</scope>
    <source>
        <strain evidence="6">UW774</strain>
    </source>
</reference>
<dbReference type="InterPro" id="IPR036736">
    <property type="entry name" value="ACP-like_sf"/>
</dbReference>
<evidence type="ECO:0000256" key="3">
    <source>
        <dbReference type="ARBA" id="ARBA00022553"/>
    </source>
</evidence>